<dbReference type="Gene3D" id="3.40.50.1220">
    <property type="entry name" value="TPP-binding domain"/>
    <property type="match status" value="1"/>
</dbReference>
<name>A0ABV0QWF6_9TELE</name>
<dbReference type="InterPro" id="IPR029035">
    <property type="entry name" value="DHS-like_NAD/FAD-binding_dom"/>
</dbReference>
<protein>
    <recommendedName>
        <fullName evidence="7">Deacetylase sirtuin-type domain-containing protein</fullName>
    </recommendedName>
</protein>
<comment type="similarity">
    <text evidence="5">Belongs to the sirtuin family. Class IV subfamily.</text>
</comment>
<dbReference type="InterPro" id="IPR026590">
    <property type="entry name" value="Ssirtuin_cat_dom"/>
</dbReference>
<keyword evidence="9" id="KW-1185">Reference proteome</keyword>
<evidence type="ECO:0000313" key="8">
    <source>
        <dbReference type="EMBL" id="MEQ2200179.1"/>
    </source>
</evidence>
<comment type="caution">
    <text evidence="6">Lacks conserved residue(s) required for the propagation of feature annotation.</text>
</comment>
<evidence type="ECO:0000256" key="4">
    <source>
        <dbReference type="ARBA" id="ARBA00023027"/>
    </source>
</evidence>
<dbReference type="PROSITE" id="PS50305">
    <property type="entry name" value="SIRTUIN"/>
    <property type="match status" value="1"/>
</dbReference>
<evidence type="ECO:0000256" key="1">
    <source>
        <dbReference type="ARBA" id="ARBA00001947"/>
    </source>
</evidence>
<dbReference type="EMBL" id="JAHRIN010025776">
    <property type="protein sequence ID" value="MEQ2200179.1"/>
    <property type="molecule type" value="Genomic_DNA"/>
</dbReference>
<reference evidence="8 9" key="1">
    <citation type="submission" date="2021-06" db="EMBL/GenBank/DDBJ databases">
        <authorList>
            <person name="Palmer J.M."/>
        </authorList>
    </citation>
    <scope>NUCLEOTIDE SEQUENCE [LARGE SCALE GENOMIC DNA]</scope>
    <source>
        <strain evidence="8 9">XC_2019</strain>
        <tissue evidence="8">Muscle</tissue>
    </source>
</reference>
<dbReference type="Proteomes" id="UP001434883">
    <property type="component" value="Unassembled WGS sequence"/>
</dbReference>
<evidence type="ECO:0000256" key="3">
    <source>
        <dbReference type="ARBA" id="ARBA00022833"/>
    </source>
</evidence>
<keyword evidence="2" id="KW-0479">Metal-binding</keyword>
<dbReference type="SUPFAM" id="SSF52467">
    <property type="entry name" value="DHS-like NAD/FAD-binding domain"/>
    <property type="match status" value="1"/>
</dbReference>
<dbReference type="PANTHER" id="PTHR11085:SF1">
    <property type="entry name" value="NAD-DEPENDENT PROTEIN DEACETYLASE SIRTUIN-7"/>
    <property type="match status" value="1"/>
</dbReference>
<feature type="domain" description="Deacetylase sirtuin-type" evidence="7">
    <location>
        <begin position="1"/>
        <end position="70"/>
    </location>
</feature>
<proteinExistence type="inferred from homology"/>
<comment type="cofactor">
    <cofactor evidence="1">
        <name>Zn(2+)</name>
        <dbReference type="ChEBI" id="CHEBI:29105"/>
    </cofactor>
</comment>
<dbReference type="PANTHER" id="PTHR11085">
    <property type="entry name" value="NAD-DEPENDENT PROTEIN DEACYLASE SIRTUIN-5, MITOCHONDRIAL-RELATED"/>
    <property type="match status" value="1"/>
</dbReference>
<evidence type="ECO:0000256" key="5">
    <source>
        <dbReference type="ARBA" id="ARBA00038170"/>
    </source>
</evidence>
<gene>
    <name evidence="8" type="ORF">XENOCAPTIV_024397</name>
</gene>
<feature type="non-terminal residue" evidence="8">
    <location>
        <position position="1"/>
    </location>
</feature>
<evidence type="ECO:0000256" key="6">
    <source>
        <dbReference type="PROSITE-ProRule" id="PRU00236"/>
    </source>
</evidence>
<evidence type="ECO:0000259" key="7">
    <source>
        <dbReference type="PROSITE" id="PS50305"/>
    </source>
</evidence>
<evidence type="ECO:0000313" key="9">
    <source>
        <dbReference type="Proteomes" id="UP001434883"/>
    </source>
</evidence>
<dbReference type="InterPro" id="IPR050134">
    <property type="entry name" value="NAD-dep_sirtuin_deacylases"/>
</dbReference>
<accession>A0ABV0QWF6</accession>
<organism evidence="8 9">
    <name type="scientific">Xenoophorus captivus</name>
    <dbReference type="NCBI Taxonomy" id="1517983"/>
    <lineage>
        <taxon>Eukaryota</taxon>
        <taxon>Metazoa</taxon>
        <taxon>Chordata</taxon>
        <taxon>Craniata</taxon>
        <taxon>Vertebrata</taxon>
        <taxon>Euteleostomi</taxon>
        <taxon>Actinopterygii</taxon>
        <taxon>Neopterygii</taxon>
        <taxon>Teleostei</taxon>
        <taxon>Neoteleostei</taxon>
        <taxon>Acanthomorphata</taxon>
        <taxon>Ovalentaria</taxon>
        <taxon>Atherinomorphae</taxon>
        <taxon>Cyprinodontiformes</taxon>
        <taxon>Goodeidae</taxon>
        <taxon>Xenoophorus</taxon>
    </lineage>
</organism>
<sequence length="70" mass="7781">AASIPDYRGPNGVWTQLQRGRTVKHVVSQNCDGLHLRSGLPREALSELHGNMFIEVTLLILASFFVSTFQ</sequence>
<keyword evidence="4" id="KW-0520">NAD</keyword>
<keyword evidence="3" id="KW-0862">Zinc</keyword>
<comment type="caution">
    <text evidence="8">The sequence shown here is derived from an EMBL/GenBank/DDBJ whole genome shotgun (WGS) entry which is preliminary data.</text>
</comment>
<evidence type="ECO:0000256" key="2">
    <source>
        <dbReference type="ARBA" id="ARBA00022723"/>
    </source>
</evidence>